<organism evidence="4">
    <name type="scientific">Nippostrongylus brasiliensis</name>
    <name type="common">Rat hookworm</name>
    <dbReference type="NCBI Taxonomy" id="27835"/>
    <lineage>
        <taxon>Eukaryota</taxon>
        <taxon>Metazoa</taxon>
        <taxon>Ecdysozoa</taxon>
        <taxon>Nematoda</taxon>
        <taxon>Chromadorea</taxon>
        <taxon>Rhabditida</taxon>
        <taxon>Rhabditina</taxon>
        <taxon>Rhabditomorpha</taxon>
        <taxon>Strongyloidea</taxon>
        <taxon>Heligmosomidae</taxon>
        <taxon>Nippostrongylus</taxon>
    </lineage>
</organism>
<keyword evidence="1" id="KW-0732">Signal</keyword>
<reference evidence="4" key="1">
    <citation type="submission" date="2017-02" db="UniProtKB">
        <authorList>
            <consortium name="WormBaseParasite"/>
        </authorList>
    </citation>
    <scope>IDENTIFICATION</scope>
</reference>
<dbReference type="AlphaFoldDB" id="A0A0N4XCP8"/>
<proteinExistence type="predicted"/>
<dbReference type="WBParaSite" id="NBR_0000024401-mRNA-1">
    <property type="protein sequence ID" value="NBR_0000024401-mRNA-1"/>
    <property type="gene ID" value="NBR_0000024401"/>
</dbReference>
<evidence type="ECO:0000313" key="4">
    <source>
        <dbReference type="WBParaSite" id="NBR_0000024401-mRNA-1"/>
    </source>
</evidence>
<sequence length="194" mass="22372">MWLILLLAICCLSEAQLKSDVLAGVAQLRDFLNEVTGVPEEVIFAYQRLLNKAPAETREITRIVSNHKGEIENMYNAIIGYGSLRGPAKTLVDKVFKMDLRDPYAKANMLREFKQLSRRDCRALAKAFPRLENTGLWSMHGKQLHKECGAYHKGWEGFPESWSIPEKWKLPESWSIPEKWKLPESWSIPDFTNH</sequence>
<keyword evidence="3" id="KW-1185">Reference proteome</keyword>
<feature type="signal peptide" evidence="1">
    <location>
        <begin position="1"/>
        <end position="15"/>
    </location>
</feature>
<dbReference type="EMBL" id="UYSL01000079">
    <property type="protein sequence ID" value="VDL62630.1"/>
    <property type="molecule type" value="Genomic_DNA"/>
</dbReference>
<evidence type="ECO:0000256" key="1">
    <source>
        <dbReference type="SAM" id="SignalP"/>
    </source>
</evidence>
<name>A0A0N4XCP8_NIPBR</name>
<gene>
    <name evidence="2" type="ORF">NBR_LOCUS245</name>
</gene>
<reference evidence="2 3" key="2">
    <citation type="submission" date="2018-11" db="EMBL/GenBank/DDBJ databases">
        <authorList>
            <consortium name="Pathogen Informatics"/>
        </authorList>
    </citation>
    <scope>NUCLEOTIDE SEQUENCE [LARGE SCALE GENOMIC DNA]</scope>
</reference>
<evidence type="ECO:0000313" key="2">
    <source>
        <dbReference type="EMBL" id="VDL62630.1"/>
    </source>
</evidence>
<protein>
    <submittedName>
        <fullName evidence="2 4">Uncharacterized protein</fullName>
    </submittedName>
</protein>
<dbReference type="Proteomes" id="UP000271162">
    <property type="component" value="Unassembled WGS sequence"/>
</dbReference>
<accession>A0A0N4XCP8</accession>
<evidence type="ECO:0000313" key="3">
    <source>
        <dbReference type="Proteomes" id="UP000271162"/>
    </source>
</evidence>
<feature type="chain" id="PRO_5043124483" evidence="1">
    <location>
        <begin position="16"/>
        <end position="194"/>
    </location>
</feature>